<dbReference type="Proteomes" id="UP000694381">
    <property type="component" value="Unassembled WGS sequence"/>
</dbReference>
<gene>
    <name evidence="2" type="primary">Etaa1</name>
</gene>
<feature type="compositionally biased region" description="Basic and acidic residues" evidence="1">
    <location>
        <begin position="59"/>
        <end position="72"/>
    </location>
</feature>
<feature type="region of interest" description="Disordered" evidence="1">
    <location>
        <begin position="553"/>
        <end position="606"/>
    </location>
</feature>
<dbReference type="PANTHER" id="PTHR16434:SF2">
    <property type="entry name" value="EWING'S TUMOR-ASSOCIATED ANTIGEN 1"/>
    <property type="match status" value="1"/>
</dbReference>
<feature type="compositionally biased region" description="Low complexity" evidence="1">
    <location>
        <begin position="13"/>
        <end position="29"/>
    </location>
</feature>
<feature type="region of interest" description="Disordered" evidence="1">
    <location>
        <begin position="475"/>
        <end position="499"/>
    </location>
</feature>
<protein>
    <submittedName>
        <fullName evidence="2">Ewing tumor-associated antigen 1</fullName>
    </submittedName>
</protein>
<sequence>VRGMSRRRKHGDGSAPRSAPRGAAAGDARWSSEPCSGRLKEARGSRAGARPSRQPRRAAGGERSPRGEEILKMDFSSCTFSSPNDPDGQNDIFWDQNSPMTKQLGKGRKKQICSTDSDEISNIVNRIAPQDEKPVTNSMLGVWIGATAIPCTPSIAKEKTRLKVSCTRLKTQNREKELMKLAKQFDKNMEELDVIQEQNRRNDFIETTSEAGSLHNCKDYVQMESYDVSEIDRVLTKRPIKRNTCISVSNEQNGGQKPFDQTVEAAFNAIFDGSTQMCSGRLSQDVSDSFMNSSNTTFGKKSALIEEKVIANETLVTENLTNTTSPERTAEMPKSCVVPCREPEASSKHIGGLTAGDFEDDWENLLGNEPFIMQNAEIPSTTAQVTDPKGICALDKSSKLPFTGNRMRCEEAFHKIVTEDKIQDCDIVADFTEVKENNHRHFVSNIHASEKTDLYKRNPHEQKYEISVNPSLKAPVNTDPFDSTSPGIKNSVFNPNQANTSKLDSDSFFDDWNDPSLANEMIKACHQLETTWGSDDVDDDLLYQACDDIERLTQQENKDSRGSESINNSSRQGARNTSTASKRGSHLVQSKHRNVGETSVQTSLTGNSEISKSVKVEKRELCRDYPSVLNTTTNLSVCSKNPNVQVNNLHAPIQVNSSRLVLAESQTSNVSLGNMNIEIATDKKLSTHQLSHNIPEDEVHSGLNKILFSKFTFKRKNSQLNKNCITGNMPTTKVIQYLGEEYTDNSLLGEADQWQSSVTYSESLKQSSKEYEEKNRKYSPEEIQRKRQQALFRRMAKAQASSINSAPV</sequence>
<feature type="compositionally biased region" description="Basic and acidic residues" evidence="1">
    <location>
        <begin position="553"/>
        <end position="562"/>
    </location>
</feature>
<dbReference type="GO" id="GO:0043596">
    <property type="term" value="C:nuclear replication fork"/>
    <property type="evidence" value="ECO:0007669"/>
    <property type="project" value="Ensembl"/>
</dbReference>
<dbReference type="GeneTree" id="ENSGT00390000009597"/>
<feature type="region of interest" description="Disordered" evidence="1">
    <location>
        <begin position="1"/>
        <end position="113"/>
    </location>
</feature>
<dbReference type="GO" id="GO:0005886">
    <property type="term" value="C:plasma membrane"/>
    <property type="evidence" value="ECO:0007669"/>
    <property type="project" value="Ensembl"/>
</dbReference>
<feature type="compositionally biased region" description="Basic residues" evidence="1">
    <location>
        <begin position="583"/>
        <end position="593"/>
    </location>
</feature>
<dbReference type="InterPro" id="IPR029406">
    <property type="entry name" value="ETAA1"/>
</dbReference>
<dbReference type="GO" id="GO:0016607">
    <property type="term" value="C:nuclear speck"/>
    <property type="evidence" value="ECO:0007669"/>
    <property type="project" value="Ensembl"/>
</dbReference>
<evidence type="ECO:0000313" key="2">
    <source>
        <dbReference type="Ensembl" id="ENSNGAP00000006895.1"/>
    </source>
</evidence>
<proteinExistence type="predicted"/>
<dbReference type="GO" id="GO:0031297">
    <property type="term" value="P:replication fork processing"/>
    <property type="evidence" value="ECO:0007669"/>
    <property type="project" value="Ensembl"/>
</dbReference>
<name>A0A8C6QQ90_NANGA</name>
<dbReference type="GO" id="GO:0000086">
    <property type="term" value="P:G2/M transition of mitotic cell cycle"/>
    <property type="evidence" value="ECO:0007669"/>
    <property type="project" value="Ensembl"/>
</dbReference>
<dbReference type="Pfam" id="PF15350">
    <property type="entry name" value="ETAA1"/>
    <property type="match status" value="2"/>
</dbReference>
<evidence type="ECO:0000256" key="1">
    <source>
        <dbReference type="SAM" id="MobiDB-lite"/>
    </source>
</evidence>
<reference evidence="2" key="1">
    <citation type="submission" date="2025-08" db="UniProtKB">
        <authorList>
            <consortium name="Ensembl"/>
        </authorList>
    </citation>
    <scope>IDENTIFICATION</scope>
</reference>
<feature type="compositionally biased region" description="Polar residues" evidence="1">
    <location>
        <begin position="799"/>
        <end position="808"/>
    </location>
</feature>
<feature type="compositionally biased region" description="Polar residues" evidence="1">
    <location>
        <begin position="596"/>
        <end position="606"/>
    </location>
</feature>
<feature type="region of interest" description="Disordered" evidence="1">
    <location>
        <begin position="789"/>
        <end position="808"/>
    </location>
</feature>
<feature type="compositionally biased region" description="Basic residues" evidence="1">
    <location>
        <begin position="1"/>
        <end position="10"/>
    </location>
</feature>
<dbReference type="GO" id="GO:0005829">
    <property type="term" value="C:cytosol"/>
    <property type="evidence" value="ECO:0007669"/>
    <property type="project" value="Ensembl"/>
</dbReference>
<evidence type="ECO:0000313" key="3">
    <source>
        <dbReference type="Proteomes" id="UP000694381"/>
    </source>
</evidence>
<reference evidence="2" key="2">
    <citation type="submission" date="2025-09" db="UniProtKB">
        <authorList>
            <consortium name="Ensembl"/>
        </authorList>
    </citation>
    <scope>IDENTIFICATION</scope>
</reference>
<accession>A0A8C6QQ90</accession>
<feature type="compositionally biased region" description="Polar residues" evidence="1">
    <location>
        <begin position="563"/>
        <end position="582"/>
    </location>
</feature>
<dbReference type="GO" id="GO:2000001">
    <property type="term" value="P:regulation of DNA damage checkpoint"/>
    <property type="evidence" value="ECO:0007669"/>
    <property type="project" value="Ensembl"/>
</dbReference>
<dbReference type="PANTHER" id="PTHR16434">
    <property type="entry name" value="EWING'S TUMOR-ASSOCIATED ANTIGEN 1 ETAA1"/>
    <property type="match status" value="1"/>
</dbReference>
<organism evidence="2 3">
    <name type="scientific">Nannospalax galili</name>
    <name type="common">Northern Israeli blind subterranean mole rat</name>
    <name type="synonym">Spalax galili</name>
    <dbReference type="NCBI Taxonomy" id="1026970"/>
    <lineage>
        <taxon>Eukaryota</taxon>
        <taxon>Metazoa</taxon>
        <taxon>Chordata</taxon>
        <taxon>Craniata</taxon>
        <taxon>Vertebrata</taxon>
        <taxon>Euteleostomi</taxon>
        <taxon>Mammalia</taxon>
        <taxon>Eutheria</taxon>
        <taxon>Euarchontoglires</taxon>
        <taxon>Glires</taxon>
        <taxon>Rodentia</taxon>
        <taxon>Myomorpha</taxon>
        <taxon>Muroidea</taxon>
        <taxon>Spalacidae</taxon>
        <taxon>Spalacinae</taxon>
        <taxon>Nannospalax</taxon>
    </lineage>
</organism>
<dbReference type="OMA" id="CITGSMS"/>
<dbReference type="Ensembl" id="ENSNGAT00000012315.1">
    <property type="protein sequence ID" value="ENSNGAP00000006895.1"/>
    <property type="gene ID" value="ENSNGAG00000010247.1"/>
</dbReference>
<dbReference type="AlphaFoldDB" id="A0A8C6QQ90"/>
<feature type="compositionally biased region" description="Polar residues" evidence="1">
    <location>
        <begin position="480"/>
        <end position="499"/>
    </location>
</feature>
<dbReference type="GO" id="GO:0043539">
    <property type="term" value="F:protein serine/threonine kinase activator activity"/>
    <property type="evidence" value="ECO:0007669"/>
    <property type="project" value="Ensembl"/>
</dbReference>
<keyword evidence="3" id="KW-1185">Reference proteome</keyword>
<dbReference type="GO" id="GO:0044818">
    <property type="term" value="P:mitotic G2/M transition checkpoint"/>
    <property type="evidence" value="ECO:0007669"/>
    <property type="project" value="Ensembl"/>
</dbReference>
<dbReference type="GO" id="GO:0006974">
    <property type="term" value="P:DNA damage response"/>
    <property type="evidence" value="ECO:0007669"/>
    <property type="project" value="Ensembl"/>
</dbReference>